<evidence type="ECO:0000313" key="2">
    <source>
        <dbReference type="Proteomes" id="UP000262172"/>
    </source>
</evidence>
<dbReference type="Gene3D" id="3.30.110.170">
    <property type="entry name" value="Protein of unknown function (DUF541), domain 1"/>
    <property type="match status" value="1"/>
</dbReference>
<sequence>MSDVIITVRGENEARIAPERAVVHLTIRAEGPERASAVDHATRLAEPIRQSIVDRKEADAVVEWSSTRMTVHAERPWNNEGKRLAPVYHAAISFTATFAEASELSLWVSDVAVRDGVEIGAVDWQLTPPTRARTERDVAAEAVSVAVARAEAYAAALGLHTVQPVEIADLGLISRQESAAPPQGKMRMRAAAFDSAAPGMVYEAEDIVVSATVEARFSAS</sequence>
<dbReference type="Gene3D" id="3.30.70.2970">
    <property type="entry name" value="Protein of unknown function (DUF541), domain 2"/>
    <property type="match status" value="1"/>
</dbReference>
<dbReference type="Proteomes" id="UP000262172">
    <property type="component" value="Unassembled WGS sequence"/>
</dbReference>
<dbReference type="OrthoDB" id="3724496at2"/>
<proteinExistence type="predicted"/>
<reference evidence="1 2" key="1">
    <citation type="submission" date="2018-08" db="EMBL/GenBank/DDBJ databases">
        <title>Isolation, diversity and antifungal activity of Actinobacteria from cow dung.</title>
        <authorList>
            <person name="Ling L."/>
        </authorList>
    </citation>
    <scope>NUCLEOTIDE SEQUENCE [LARGE SCALE GENOMIC DNA]</scope>
    <source>
        <strain evidence="1 2">NEAU-LLE</strain>
    </source>
</reference>
<accession>A0A371NUK7</accession>
<dbReference type="PANTHER" id="PTHR34387">
    <property type="entry name" value="SLR1258 PROTEIN"/>
    <property type="match status" value="1"/>
</dbReference>
<dbReference type="InterPro" id="IPR007497">
    <property type="entry name" value="SIMPL/DUF541"/>
</dbReference>
<protein>
    <submittedName>
        <fullName evidence="1">DUF541 domain-containing protein</fullName>
    </submittedName>
</protein>
<keyword evidence="2" id="KW-1185">Reference proteome</keyword>
<evidence type="ECO:0000313" key="1">
    <source>
        <dbReference type="EMBL" id="REJ06072.1"/>
    </source>
</evidence>
<comment type="caution">
    <text evidence="1">The sequence shown here is derived from an EMBL/GenBank/DDBJ whole genome shotgun (WGS) entry which is preliminary data.</text>
</comment>
<gene>
    <name evidence="1" type="ORF">DY023_07210</name>
</gene>
<dbReference type="AlphaFoldDB" id="A0A371NUK7"/>
<dbReference type="GO" id="GO:0006974">
    <property type="term" value="P:DNA damage response"/>
    <property type="evidence" value="ECO:0007669"/>
    <property type="project" value="TreeGrafter"/>
</dbReference>
<dbReference type="InterPro" id="IPR052022">
    <property type="entry name" value="26kDa_periplasmic_antigen"/>
</dbReference>
<dbReference type="PANTHER" id="PTHR34387:SF2">
    <property type="entry name" value="SLR1258 PROTEIN"/>
    <property type="match status" value="1"/>
</dbReference>
<name>A0A371NUK7_9MICO</name>
<dbReference type="RefSeq" id="WP_116241670.1">
    <property type="nucleotide sequence ID" value="NZ_QUAB01000038.1"/>
</dbReference>
<dbReference type="Pfam" id="PF04402">
    <property type="entry name" value="SIMPL"/>
    <property type="match status" value="1"/>
</dbReference>
<organism evidence="1 2">
    <name type="scientific">Microbacterium bovistercoris</name>
    <dbReference type="NCBI Taxonomy" id="2293570"/>
    <lineage>
        <taxon>Bacteria</taxon>
        <taxon>Bacillati</taxon>
        <taxon>Actinomycetota</taxon>
        <taxon>Actinomycetes</taxon>
        <taxon>Micrococcales</taxon>
        <taxon>Microbacteriaceae</taxon>
        <taxon>Microbacterium</taxon>
    </lineage>
</organism>
<dbReference type="EMBL" id="QUAB01000038">
    <property type="protein sequence ID" value="REJ06072.1"/>
    <property type="molecule type" value="Genomic_DNA"/>
</dbReference>